<evidence type="ECO:0000259" key="2">
    <source>
        <dbReference type="SMART" id="SM00128"/>
    </source>
</evidence>
<evidence type="ECO:0000256" key="1">
    <source>
        <dbReference type="SAM" id="MobiDB-lite"/>
    </source>
</evidence>
<dbReference type="GO" id="GO:0046856">
    <property type="term" value="P:phosphatidylinositol dephosphorylation"/>
    <property type="evidence" value="ECO:0007669"/>
    <property type="project" value="InterPro"/>
</dbReference>
<evidence type="ECO:0000313" key="4">
    <source>
        <dbReference type="Proteomes" id="UP000012073"/>
    </source>
</evidence>
<dbReference type="Proteomes" id="UP000012073">
    <property type="component" value="Unassembled WGS sequence"/>
</dbReference>
<dbReference type="Gramene" id="CDF37325">
    <property type="protein sequence ID" value="CDF37325"/>
    <property type="gene ID" value="CHC_T00005462001"/>
</dbReference>
<dbReference type="InterPro" id="IPR036691">
    <property type="entry name" value="Endo/exonu/phosph_ase_sf"/>
</dbReference>
<dbReference type="GeneID" id="17324861"/>
<keyword evidence="4" id="KW-1185">Reference proteome</keyword>
<gene>
    <name evidence="3" type="ORF">CHC_T00005462001</name>
</gene>
<dbReference type="Pfam" id="PF22669">
    <property type="entry name" value="Exo_endo_phos2"/>
    <property type="match status" value="1"/>
</dbReference>
<feature type="compositionally biased region" description="Acidic residues" evidence="1">
    <location>
        <begin position="1"/>
        <end position="10"/>
    </location>
</feature>
<protein>
    <recommendedName>
        <fullName evidence="2">Inositol polyphosphate-related phosphatase domain-containing protein</fullName>
    </recommendedName>
</protein>
<dbReference type="SUPFAM" id="SSF56219">
    <property type="entry name" value="DNase I-like"/>
    <property type="match status" value="1"/>
</dbReference>
<dbReference type="RefSeq" id="XP_005717144.1">
    <property type="nucleotide sequence ID" value="XM_005717087.1"/>
</dbReference>
<feature type="region of interest" description="Disordered" evidence="1">
    <location>
        <begin position="190"/>
        <end position="221"/>
    </location>
</feature>
<dbReference type="InterPro" id="IPR046985">
    <property type="entry name" value="IP5"/>
</dbReference>
<organism evidence="3 4">
    <name type="scientific">Chondrus crispus</name>
    <name type="common">Carrageen Irish moss</name>
    <name type="synonym">Polymorpha crispa</name>
    <dbReference type="NCBI Taxonomy" id="2769"/>
    <lineage>
        <taxon>Eukaryota</taxon>
        <taxon>Rhodophyta</taxon>
        <taxon>Florideophyceae</taxon>
        <taxon>Rhodymeniophycidae</taxon>
        <taxon>Gigartinales</taxon>
        <taxon>Gigartinaceae</taxon>
        <taxon>Chondrus</taxon>
    </lineage>
</organism>
<dbReference type="EMBL" id="HG001831">
    <property type="protein sequence ID" value="CDF37325.1"/>
    <property type="molecule type" value="Genomic_DNA"/>
</dbReference>
<feature type="domain" description="Inositol polyphosphate-related phosphatase" evidence="2">
    <location>
        <begin position="174"/>
        <end position="483"/>
    </location>
</feature>
<accession>R7QIS7</accession>
<reference evidence="4" key="1">
    <citation type="journal article" date="2013" name="Proc. Natl. Acad. Sci. U.S.A.">
        <title>Genome structure and metabolic features in the red seaweed Chondrus crispus shed light on evolution of the Archaeplastida.</title>
        <authorList>
            <person name="Collen J."/>
            <person name="Porcel B."/>
            <person name="Carre W."/>
            <person name="Ball S.G."/>
            <person name="Chaparro C."/>
            <person name="Tonon T."/>
            <person name="Barbeyron T."/>
            <person name="Michel G."/>
            <person name="Noel B."/>
            <person name="Valentin K."/>
            <person name="Elias M."/>
            <person name="Artiguenave F."/>
            <person name="Arun A."/>
            <person name="Aury J.M."/>
            <person name="Barbosa-Neto J.F."/>
            <person name="Bothwell J.H."/>
            <person name="Bouget F.Y."/>
            <person name="Brillet L."/>
            <person name="Cabello-Hurtado F."/>
            <person name="Capella-Gutierrez S."/>
            <person name="Charrier B."/>
            <person name="Cladiere L."/>
            <person name="Cock J.M."/>
            <person name="Coelho S.M."/>
            <person name="Colleoni C."/>
            <person name="Czjzek M."/>
            <person name="Da Silva C."/>
            <person name="Delage L."/>
            <person name="Denoeud F."/>
            <person name="Deschamps P."/>
            <person name="Dittami S.M."/>
            <person name="Gabaldon T."/>
            <person name="Gachon C.M."/>
            <person name="Groisillier A."/>
            <person name="Herve C."/>
            <person name="Jabbari K."/>
            <person name="Katinka M."/>
            <person name="Kloareg B."/>
            <person name="Kowalczyk N."/>
            <person name="Labadie K."/>
            <person name="Leblanc C."/>
            <person name="Lopez P.J."/>
            <person name="McLachlan D.H."/>
            <person name="Meslet-Cladiere L."/>
            <person name="Moustafa A."/>
            <person name="Nehr Z."/>
            <person name="Nyvall Collen P."/>
            <person name="Panaud O."/>
            <person name="Partensky F."/>
            <person name="Poulain J."/>
            <person name="Rensing S.A."/>
            <person name="Rousvoal S."/>
            <person name="Samson G."/>
            <person name="Symeonidi A."/>
            <person name="Weissenbach J."/>
            <person name="Zambounis A."/>
            <person name="Wincker P."/>
            <person name="Boyen C."/>
        </authorList>
    </citation>
    <scope>NUCLEOTIDE SEQUENCE [LARGE SCALE GENOMIC DNA]</scope>
    <source>
        <strain evidence="4">cv. Stackhouse</strain>
    </source>
</reference>
<dbReference type="Gene3D" id="3.60.10.10">
    <property type="entry name" value="Endonuclease/exonuclease/phosphatase"/>
    <property type="match status" value="1"/>
</dbReference>
<dbReference type="OrthoDB" id="62798at2759"/>
<proteinExistence type="predicted"/>
<evidence type="ECO:0000313" key="3">
    <source>
        <dbReference type="EMBL" id="CDF37325.1"/>
    </source>
</evidence>
<name>R7QIS7_CHOCR</name>
<dbReference type="SMART" id="SM00128">
    <property type="entry name" value="IPPc"/>
    <property type="match status" value="1"/>
</dbReference>
<dbReference type="STRING" id="2769.R7QIS7"/>
<sequence length="687" mass="77852">MLGTDADEGNEVDRFSSVIPSDGITVESQNGGSKDIQDPRIGGRTCISFPLPENGTKTTQGQRRRFSDDADCVVGSSKNCSLDDDDNDFHVPTQQFEDLEDLHSRNVDTSKARGDSNFGRSYSQGDEHHFSGIQEISPVSRPLSEDAEPAELLDDGVLLDKPCHKQPNPQADTRLRRVLTGNWVRKLQSDNDVEESPWKPALPSALGEESSNKEAQNTGNQMKKFSKVIEKSMPDGYELVAKYHLMEIKLLVFVHERHKSRVVKTERMSEGTGIGNMLGNKGGVAVKLTIDDTTFCFVCSHLAAHEGAKFLQHRNEDVIEIMRNVERNKGKYGLPVMHQYTHLFWMGDLNYRLDLKRVIPAAITWSHQERWCYIIDMIANGRFAEIAEFDELIHEMALGNVFSGFQEGQITFSPTFKVERGMRYSSYQSLRLPSYCDRILWHSLPLHKNHVKLVEYSSVPRIDSSDHKPVYAVFDMVIPLPVRIIPLPAPRDSVKCVIDFKKLVLHGLYEKRTDVDDGIFRYEVLSDGALALQDKAVGQKSMNNLRRMETDISPSHTTRKVHADFHGMGIFIKERPYRADIPLKDGRQRICEYEQLPKIPLRPVERLGDLTYKYVTVVFTRFGTKQGSSCLLPLSSLVQHEGKNVATQMLDLTKYGSAIAKVELDVELVVSMETWIDSRNNVVRVKR</sequence>
<dbReference type="InterPro" id="IPR000300">
    <property type="entry name" value="IPPc"/>
</dbReference>
<dbReference type="KEGG" id="ccp:CHC_T00005462001"/>
<dbReference type="PANTHER" id="PTHR11200">
    <property type="entry name" value="INOSITOL 5-PHOSPHATASE"/>
    <property type="match status" value="1"/>
</dbReference>
<feature type="region of interest" description="Disordered" evidence="1">
    <location>
        <begin position="1"/>
        <end position="64"/>
    </location>
</feature>
<dbReference type="AlphaFoldDB" id="R7QIS7"/>
<dbReference type="PhylomeDB" id="R7QIS7"/>
<dbReference type="GO" id="GO:0004439">
    <property type="term" value="F:phosphatidylinositol-4,5-bisphosphate 5-phosphatase activity"/>
    <property type="evidence" value="ECO:0007669"/>
    <property type="project" value="TreeGrafter"/>
</dbReference>